<accession>A0ABT0GST6</accession>
<dbReference type="Pfam" id="PF00126">
    <property type="entry name" value="HTH_1"/>
    <property type="match status" value="1"/>
</dbReference>
<dbReference type="EMBL" id="JALNMJ010000005">
    <property type="protein sequence ID" value="MCK7612500.1"/>
    <property type="molecule type" value="Genomic_DNA"/>
</dbReference>
<keyword evidence="4" id="KW-0804">Transcription</keyword>
<proteinExistence type="inferred from homology"/>
<keyword evidence="7" id="KW-1185">Reference proteome</keyword>
<evidence type="ECO:0000256" key="4">
    <source>
        <dbReference type="ARBA" id="ARBA00023163"/>
    </source>
</evidence>
<evidence type="ECO:0000256" key="3">
    <source>
        <dbReference type="ARBA" id="ARBA00023125"/>
    </source>
</evidence>
<dbReference type="Gene3D" id="1.10.10.10">
    <property type="entry name" value="Winged helix-like DNA-binding domain superfamily/Winged helix DNA-binding domain"/>
    <property type="match status" value="1"/>
</dbReference>
<comment type="similarity">
    <text evidence="1">Belongs to the LysR transcriptional regulatory family.</text>
</comment>
<comment type="caution">
    <text evidence="6">The sequence shown here is derived from an EMBL/GenBank/DDBJ whole genome shotgun (WGS) entry which is preliminary data.</text>
</comment>
<evidence type="ECO:0000313" key="7">
    <source>
        <dbReference type="Proteomes" id="UP001431221"/>
    </source>
</evidence>
<reference evidence="6" key="1">
    <citation type="submission" date="2022-04" db="EMBL/GenBank/DDBJ databases">
        <title>Roseibium sp. CAU 1639 isolated from mud.</title>
        <authorList>
            <person name="Kim W."/>
        </authorList>
    </citation>
    <scope>NUCLEOTIDE SEQUENCE</scope>
    <source>
        <strain evidence="6">CAU 1639</strain>
    </source>
</reference>
<dbReference type="Proteomes" id="UP001431221">
    <property type="component" value="Unassembled WGS sequence"/>
</dbReference>
<dbReference type="PANTHER" id="PTHR30537">
    <property type="entry name" value="HTH-TYPE TRANSCRIPTIONAL REGULATOR"/>
    <property type="match status" value="1"/>
</dbReference>
<name>A0ABT0GST6_9HYPH</name>
<evidence type="ECO:0000256" key="1">
    <source>
        <dbReference type="ARBA" id="ARBA00009437"/>
    </source>
</evidence>
<keyword evidence="2" id="KW-0805">Transcription regulation</keyword>
<dbReference type="InterPro" id="IPR058163">
    <property type="entry name" value="LysR-type_TF_proteobact-type"/>
</dbReference>
<evidence type="ECO:0000256" key="2">
    <source>
        <dbReference type="ARBA" id="ARBA00023015"/>
    </source>
</evidence>
<organism evidence="6 7">
    <name type="scientific">Roseibium sediminicola</name>
    <dbReference type="NCBI Taxonomy" id="2933272"/>
    <lineage>
        <taxon>Bacteria</taxon>
        <taxon>Pseudomonadati</taxon>
        <taxon>Pseudomonadota</taxon>
        <taxon>Alphaproteobacteria</taxon>
        <taxon>Hyphomicrobiales</taxon>
        <taxon>Stappiaceae</taxon>
        <taxon>Roseibium</taxon>
    </lineage>
</organism>
<protein>
    <submittedName>
        <fullName evidence="6">LysR family transcriptional regulator</fullName>
    </submittedName>
</protein>
<dbReference type="InterPro" id="IPR036390">
    <property type="entry name" value="WH_DNA-bd_sf"/>
</dbReference>
<evidence type="ECO:0000259" key="5">
    <source>
        <dbReference type="PROSITE" id="PS50931"/>
    </source>
</evidence>
<dbReference type="PROSITE" id="PS50931">
    <property type="entry name" value="HTH_LYSR"/>
    <property type="match status" value="1"/>
</dbReference>
<gene>
    <name evidence="6" type="ORF">M0H32_10040</name>
</gene>
<dbReference type="SUPFAM" id="SSF46785">
    <property type="entry name" value="Winged helix' DNA-binding domain"/>
    <property type="match status" value="1"/>
</dbReference>
<dbReference type="InterPro" id="IPR036388">
    <property type="entry name" value="WH-like_DNA-bd_sf"/>
</dbReference>
<feature type="domain" description="HTH lysR-type" evidence="5">
    <location>
        <begin position="1"/>
        <end position="35"/>
    </location>
</feature>
<dbReference type="InterPro" id="IPR000847">
    <property type="entry name" value="LysR_HTH_N"/>
</dbReference>
<evidence type="ECO:0000313" key="6">
    <source>
        <dbReference type="EMBL" id="MCK7612500.1"/>
    </source>
</evidence>
<dbReference type="PANTHER" id="PTHR30537:SF3">
    <property type="entry name" value="TRANSCRIPTIONAL REGULATORY PROTEIN"/>
    <property type="match status" value="1"/>
</dbReference>
<dbReference type="Pfam" id="PF03466">
    <property type="entry name" value="LysR_substrate"/>
    <property type="match status" value="1"/>
</dbReference>
<dbReference type="SUPFAM" id="SSF53850">
    <property type="entry name" value="Periplasmic binding protein-like II"/>
    <property type="match status" value="1"/>
</dbReference>
<keyword evidence="3" id="KW-0238">DNA-binding</keyword>
<dbReference type="Gene3D" id="3.40.190.290">
    <property type="match status" value="1"/>
</dbReference>
<sequence>MLGLAQPTVARRIEILEHHLNLPLFERDTRGFHPTGHARALLATAEAVEAAITDLEKEASGLASPGPIRITAYSANFSPRVKKIFNEFTTGHPGVRLEFLPGMKMLDLEKGEADIALRLTRTPPPADLICRKISTAQYALFGSRTYSAKHGLPDSLDDLAGHSFVTFEREDVSKVMHSWLLDHVAPEQIALSFSEFELMHAAIQSGMGLGILNLKLVEQDTDLVRCCDPIEELSAEHLMLISKQAYKRPEVRQFTKFFAPRYTALFKDET</sequence>
<dbReference type="InterPro" id="IPR005119">
    <property type="entry name" value="LysR_subst-bd"/>
</dbReference>